<organism evidence="1 2">
    <name type="scientific">Penicillium chermesinum</name>
    <dbReference type="NCBI Taxonomy" id="63820"/>
    <lineage>
        <taxon>Eukaryota</taxon>
        <taxon>Fungi</taxon>
        <taxon>Dikarya</taxon>
        <taxon>Ascomycota</taxon>
        <taxon>Pezizomycotina</taxon>
        <taxon>Eurotiomycetes</taxon>
        <taxon>Eurotiomycetidae</taxon>
        <taxon>Eurotiales</taxon>
        <taxon>Aspergillaceae</taxon>
        <taxon>Penicillium</taxon>
    </lineage>
</organism>
<dbReference type="EMBL" id="JAPQKS010000001">
    <property type="protein sequence ID" value="KAJ5249053.1"/>
    <property type="molecule type" value="Genomic_DNA"/>
</dbReference>
<keyword evidence="2" id="KW-1185">Reference proteome</keyword>
<protein>
    <submittedName>
        <fullName evidence="1">Uncharacterized protein</fullName>
    </submittedName>
</protein>
<dbReference type="RefSeq" id="XP_058335832.1">
    <property type="nucleotide sequence ID" value="XM_058469801.1"/>
</dbReference>
<dbReference type="OrthoDB" id="3945550at2759"/>
<dbReference type="AlphaFoldDB" id="A0A9W9PM58"/>
<evidence type="ECO:0000313" key="1">
    <source>
        <dbReference type="EMBL" id="KAJ5249053.1"/>
    </source>
</evidence>
<sequence>MAGGVSPNLKHHTGYTETYRQSRWLPQPRFPWPDYLDSGEATNGNKANGITSLRLVLNATGDTSLYTPGPTNTLRAWELINLTRVRNLEIGYGGSSVVIQKLTIMAREGAFQSLASFSYGPFPKMDGTDLDLTLSLFLEGIPALKRLSLSGPVHSNGRTFTTILYHHGSALQNLRLDCGRHQPGLSSAEWIRKLGLLSEHCPNIQILSLGIARNQGDSSEVAVYRALSWLRRLKHLRLFLDFSEFHPRRLEASRDGGGVDDDEVSLVRSPFVDLATTRACLINSAIDSRLALSIFNIVGDRTSNLQSLHLSVRGDWIWTERCESNGSGDISIVTFATTRAGPTFQQDQDMKVLLKYVANPWIVTRGYQSSAIAKQDRFLNEDRALELSRGAARLRADFSGREDLKRIWTSVWPSKPEEPGDYRKAWWSYPLAGVDETACHG</sequence>
<dbReference type="Gene3D" id="3.80.10.10">
    <property type="entry name" value="Ribonuclease Inhibitor"/>
    <property type="match status" value="1"/>
</dbReference>
<reference evidence="1" key="1">
    <citation type="submission" date="2022-11" db="EMBL/GenBank/DDBJ databases">
        <authorList>
            <person name="Petersen C."/>
        </authorList>
    </citation>
    <scope>NUCLEOTIDE SEQUENCE</scope>
    <source>
        <strain evidence="1">IBT 19713</strain>
    </source>
</reference>
<proteinExistence type="predicted"/>
<reference evidence="1" key="2">
    <citation type="journal article" date="2023" name="IMA Fungus">
        <title>Comparative genomic study of the Penicillium genus elucidates a diverse pangenome and 15 lateral gene transfer events.</title>
        <authorList>
            <person name="Petersen C."/>
            <person name="Sorensen T."/>
            <person name="Nielsen M.R."/>
            <person name="Sondergaard T.E."/>
            <person name="Sorensen J.L."/>
            <person name="Fitzpatrick D.A."/>
            <person name="Frisvad J.C."/>
            <person name="Nielsen K.L."/>
        </authorList>
    </citation>
    <scope>NUCLEOTIDE SEQUENCE</scope>
    <source>
        <strain evidence="1">IBT 19713</strain>
    </source>
</reference>
<comment type="caution">
    <text evidence="1">The sequence shown here is derived from an EMBL/GenBank/DDBJ whole genome shotgun (WGS) entry which is preliminary data.</text>
</comment>
<gene>
    <name evidence="1" type="ORF">N7468_000504</name>
</gene>
<accession>A0A9W9PM58</accession>
<evidence type="ECO:0000313" key="2">
    <source>
        <dbReference type="Proteomes" id="UP001150941"/>
    </source>
</evidence>
<dbReference type="Proteomes" id="UP001150941">
    <property type="component" value="Unassembled WGS sequence"/>
</dbReference>
<dbReference type="SUPFAM" id="SSF52047">
    <property type="entry name" value="RNI-like"/>
    <property type="match status" value="1"/>
</dbReference>
<dbReference type="GeneID" id="83197104"/>
<name>A0A9W9PM58_9EURO</name>
<dbReference type="InterPro" id="IPR032675">
    <property type="entry name" value="LRR_dom_sf"/>
</dbReference>